<proteinExistence type="predicted"/>
<accession>A0A8T2FWL5</accession>
<dbReference type="EMBL" id="JAEFBJ010000002">
    <property type="protein sequence ID" value="KAG7640129.1"/>
    <property type="molecule type" value="Genomic_DNA"/>
</dbReference>
<comment type="caution">
    <text evidence="2">The sequence shown here is derived from an EMBL/GenBank/DDBJ whole genome shotgun (WGS) entry which is preliminary data.</text>
</comment>
<evidence type="ECO:0000259" key="1">
    <source>
        <dbReference type="Pfam" id="PF03732"/>
    </source>
</evidence>
<dbReference type="Pfam" id="PF03732">
    <property type="entry name" value="Retrotrans_gag"/>
    <property type="match status" value="1"/>
</dbReference>
<dbReference type="AlphaFoldDB" id="A0A8T2FWL5"/>
<feature type="domain" description="Retrotransposon gag" evidence="1">
    <location>
        <begin position="10"/>
        <end position="102"/>
    </location>
</feature>
<dbReference type="InterPro" id="IPR005162">
    <property type="entry name" value="Retrotrans_gag_dom"/>
</dbReference>
<keyword evidence="3" id="KW-1185">Reference proteome</keyword>
<dbReference type="Proteomes" id="UP000694251">
    <property type="component" value="Chromosome 2"/>
</dbReference>
<sequence length="114" mass="14007">MGCPEDYQRDIAVHFLEGDAHNWWLTVEKRKGDEVLSFADFEDEFNKKYFPPEAWDMLECAYLNLVQGNRTVREYDKEFNRLRRYVELELEEEQTQVRRFIRRRRIEICNHCLV</sequence>
<dbReference type="OrthoDB" id="1112872at2759"/>
<reference evidence="2 3" key="1">
    <citation type="submission" date="2020-12" db="EMBL/GenBank/DDBJ databases">
        <title>Concerted genomic and epigenomic changes stabilize Arabidopsis allopolyploids.</title>
        <authorList>
            <person name="Chen Z."/>
        </authorList>
    </citation>
    <scope>NUCLEOTIDE SEQUENCE [LARGE SCALE GENOMIC DNA]</scope>
    <source>
        <strain evidence="2">As9502</strain>
        <tissue evidence="2">Leaf</tissue>
    </source>
</reference>
<gene>
    <name evidence="2" type="ORF">ISN44_As02g000020</name>
</gene>
<evidence type="ECO:0000313" key="2">
    <source>
        <dbReference type="EMBL" id="KAG7640129.1"/>
    </source>
</evidence>
<evidence type="ECO:0000313" key="3">
    <source>
        <dbReference type="Proteomes" id="UP000694251"/>
    </source>
</evidence>
<name>A0A8T2FWL5_ARASU</name>
<organism evidence="2 3">
    <name type="scientific">Arabidopsis suecica</name>
    <name type="common">Swedish thale-cress</name>
    <name type="synonym">Cardaminopsis suecica</name>
    <dbReference type="NCBI Taxonomy" id="45249"/>
    <lineage>
        <taxon>Eukaryota</taxon>
        <taxon>Viridiplantae</taxon>
        <taxon>Streptophyta</taxon>
        <taxon>Embryophyta</taxon>
        <taxon>Tracheophyta</taxon>
        <taxon>Spermatophyta</taxon>
        <taxon>Magnoliopsida</taxon>
        <taxon>eudicotyledons</taxon>
        <taxon>Gunneridae</taxon>
        <taxon>Pentapetalae</taxon>
        <taxon>rosids</taxon>
        <taxon>malvids</taxon>
        <taxon>Brassicales</taxon>
        <taxon>Brassicaceae</taxon>
        <taxon>Camelineae</taxon>
        <taxon>Arabidopsis</taxon>
    </lineage>
</organism>
<protein>
    <submittedName>
        <fullName evidence="2">Retrotransposon gag domain</fullName>
    </submittedName>
</protein>